<dbReference type="SUPFAM" id="SSF63707">
    <property type="entry name" value="Ganglioside M2 (gm2) activator"/>
    <property type="match status" value="1"/>
</dbReference>
<keyword evidence="3" id="KW-1185">Reference proteome</keyword>
<name>A0A6A4IK81_APOLU</name>
<evidence type="ECO:0000313" key="2">
    <source>
        <dbReference type="EMBL" id="KAF6217031.1"/>
    </source>
</evidence>
<proteinExistence type="predicted"/>
<protein>
    <recommendedName>
        <fullName evidence="4">MD-2-related lipid-recognition domain-containing protein</fullName>
    </recommendedName>
</protein>
<dbReference type="InterPro" id="IPR036846">
    <property type="entry name" value="GM2-AP_sf"/>
</dbReference>
<dbReference type="OrthoDB" id="7716214at2759"/>
<sequence length="189" mass="20909">MYKLASLAFYCHFCLAFIGAAPKGHETSIIREFGPCDGLRKTPFHLERITANVTGRGATTFNGNIDVDEDLDHISNMEIKVDKCSSYSDLGSCEYYSSYKFTDPCETIMCLTEGPWAAIFHTKPPLTCPVKKGSYGLHQSSVKPSYLALPNMSGNVYWKFSMKLLIGKRVVACVKGGIEKAVIRSKSKT</sequence>
<gene>
    <name evidence="2" type="ORF">GE061_001384</name>
</gene>
<evidence type="ECO:0000313" key="3">
    <source>
        <dbReference type="Proteomes" id="UP000466442"/>
    </source>
</evidence>
<evidence type="ECO:0000256" key="1">
    <source>
        <dbReference type="ARBA" id="ARBA00022729"/>
    </source>
</evidence>
<dbReference type="EMBL" id="WIXP02000001">
    <property type="protein sequence ID" value="KAF6217031.1"/>
    <property type="molecule type" value="Genomic_DNA"/>
</dbReference>
<reference evidence="2" key="1">
    <citation type="journal article" date="2021" name="Mol. Ecol. Resour.">
        <title>Apolygus lucorum genome provides insights into omnivorousness and mesophyll feeding.</title>
        <authorList>
            <person name="Liu Y."/>
            <person name="Liu H."/>
            <person name="Wang H."/>
            <person name="Huang T."/>
            <person name="Liu B."/>
            <person name="Yang B."/>
            <person name="Yin L."/>
            <person name="Li B."/>
            <person name="Zhang Y."/>
            <person name="Zhang S."/>
            <person name="Jiang F."/>
            <person name="Zhang X."/>
            <person name="Ren Y."/>
            <person name="Wang B."/>
            <person name="Wang S."/>
            <person name="Lu Y."/>
            <person name="Wu K."/>
            <person name="Fan W."/>
            <person name="Wang G."/>
        </authorList>
    </citation>
    <scope>NUCLEOTIDE SEQUENCE</scope>
    <source>
        <strain evidence="2">12Hb</strain>
    </source>
</reference>
<evidence type="ECO:0008006" key="4">
    <source>
        <dbReference type="Google" id="ProtNLM"/>
    </source>
</evidence>
<dbReference type="AlphaFoldDB" id="A0A6A4IK81"/>
<dbReference type="Proteomes" id="UP000466442">
    <property type="component" value="Linkage Group LG1"/>
</dbReference>
<dbReference type="Gene3D" id="2.70.220.10">
    <property type="entry name" value="Ganglioside GM2 activator"/>
    <property type="match status" value="1"/>
</dbReference>
<keyword evidence="1" id="KW-0732">Signal</keyword>
<accession>A0A6A4IK81</accession>
<comment type="caution">
    <text evidence="2">The sequence shown here is derived from an EMBL/GenBank/DDBJ whole genome shotgun (WGS) entry which is preliminary data.</text>
</comment>
<organism evidence="2 3">
    <name type="scientific">Apolygus lucorum</name>
    <name type="common">Small green plant bug</name>
    <name type="synonym">Lygocoris lucorum</name>
    <dbReference type="NCBI Taxonomy" id="248454"/>
    <lineage>
        <taxon>Eukaryota</taxon>
        <taxon>Metazoa</taxon>
        <taxon>Ecdysozoa</taxon>
        <taxon>Arthropoda</taxon>
        <taxon>Hexapoda</taxon>
        <taxon>Insecta</taxon>
        <taxon>Pterygota</taxon>
        <taxon>Neoptera</taxon>
        <taxon>Paraneoptera</taxon>
        <taxon>Hemiptera</taxon>
        <taxon>Heteroptera</taxon>
        <taxon>Panheteroptera</taxon>
        <taxon>Cimicomorpha</taxon>
        <taxon>Miridae</taxon>
        <taxon>Mirini</taxon>
        <taxon>Apolygus</taxon>
    </lineage>
</organism>